<evidence type="ECO:0000313" key="8">
    <source>
        <dbReference type="Proteomes" id="UP000614410"/>
    </source>
</evidence>
<dbReference type="InterPro" id="IPR022764">
    <property type="entry name" value="Peptidase_S54_rhomboid_dom"/>
</dbReference>
<evidence type="ECO:0000256" key="2">
    <source>
        <dbReference type="ARBA" id="ARBA00022692"/>
    </source>
</evidence>
<evidence type="ECO:0000259" key="6">
    <source>
        <dbReference type="Pfam" id="PF01694"/>
    </source>
</evidence>
<feature type="transmembrane region" description="Helical" evidence="5">
    <location>
        <begin position="314"/>
        <end position="334"/>
    </location>
</feature>
<name>A0A934KHC6_9BACT</name>
<sequence length="441" mass="45252">MTEVAPPPPPPAGLPPQPPALARAIALDLVTRAKLRLTDPRDSRLGELGAGRYHLGAASWTGRRAVFAGFYTPPADPAAAGQDLAARCAAAARWGAERLPIQGAERCDILLIALGPMAGSLSAPPANPAVHVGAIAIDPATAEVTVLLPPPGDLVTPREARGRAQALLSGQEAPTLAAVDLAERQAVAGGYSQPARTQLSSRPVATYALIASFVLAFLIEKALLGRGSTFYDLGVLGSAQPDWWRFVSYAFLHDPGGSYFGLPIHVVFNSIAMYIIGRLVEQLYGWRVLVATFLVTAVAAGLASVAVADVLNSGGGTVGASGGLMGLLGLLFVLGRTQGREVPVGIAHGMRQYALSYGVMVVLFGFLVQANNVAHVGGFAAGALVGLVLPPLARLGGRDLRVWEQLVVCAVIALAVAALVVGAAHVVGTLGASPALGARLG</sequence>
<dbReference type="Gene3D" id="1.20.1540.10">
    <property type="entry name" value="Rhomboid-like"/>
    <property type="match status" value="1"/>
</dbReference>
<keyword evidence="3 5" id="KW-1133">Transmembrane helix</keyword>
<dbReference type="InterPro" id="IPR035952">
    <property type="entry name" value="Rhomboid-like_sf"/>
</dbReference>
<feature type="transmembrane region" description="Helical" evidence="5">
    <location>
        <begin position="405"/>
        <end position="427"/>
    </location>
</feature>
<gene>
    <name evidence="7" type="ORF">JF887_08620</name>
</gene>
<keyword evidence="4 5" id="KW-0472">Membrane</keyword>
<accession>A0A934KHC6</accession>
<dbReference type="Proteomes" id="UP000614410">
    <property type="component" value="Unassembled WGS sequence"/>
</dbReference>
<evidence type="ECO:0000256" key="3">
    <source>
        <dbReference type="ARBA" id="ARBA00022989"/>
    </source>
</evidence>
<evidence type="ECO:0000256" key="5">
    <source>
        <dbReference type="SAM" id="Phobius"/>
    </source>
</evidence>
<dbReference type="AlphaFoldDB" id="A0A934KHC6"/>
<feature type="transmembrane region" description="Helical" evidence="5">
    <location>
        <begin position="376"/>
        <end position="393"/>
    </location>
</feature>
<evidence type="ECO:0000256" key="4">
    <source>
        <dbReference type="ARBA" id="ARBA00023136"/>
    </source>
</evidence>
<proteinExistence type="predicted"/>
<comment type="caution">
    <text evidence="7">The sequence shown here is derived from an EMBL/GenBank/DDBJ whole genome shotgun (WGS) entry which is preliminary data.</text>
</comment>
<dbReference type="SUPFAM" id="SSF144091">
    <property type="entry name" value="Rhomboid-like"/>
    <property type="match status" value="1"/>
</dbReference>
<dbReference type="GO" id="GO:0016020">
    <property type="term" value="C:membrane"/>
    <property type="evidence" value="ECO:0007669"/>
    <property type="project" value="UniProtKB-SubCell"/>
</dbReference>
<keyword evidence="7" id="KW-0645">Protease</keyword>
<feature type="domain" description="Peptidase S54 rhomboid" evidence="6">
    <location>
        <begin position="242"/>
        <end position="389"/>
    </location>
</feature>
<keyword evidence="2 5" id="KW-0812">Transmembrane</keyword>
<dbReference type="EMBL" id="JAEKNN010000046">
    <property type="protein sequence ID" value="MBJ7609476.1"/>
    <property type="molecule type" value="Genomic_DNA"/>
</dbReference>
<evidence type="ECO:0000313" key="7">
    <source>
        <dbReference type="EMBL" id="MBJ7609476.1"/>
    </source>
</evidence>
<evidence type="ECO:0000256" key="1">
    <source>
        <dbReference type="ARBA" id="ARBA00004141"/>
    </source>
</evidence>
<dbReference type="PANTHER" id="PTHR43066">
    <property type="entry name" value="RHOMBOID-RELATED PROTEIN"/>
    <property type="match status" value="1"/>
</dbReference>
<organism evidence="7 8">
    <name type="scientific">Candidatus Amunia macphersoniae</name>
    <dbReference type="NCBI Taxonomy" id="3127014"/>
    <lineage>
        <taxon>Bacteria</taxon>
        <taxon>Bacillati</taxon>
        <taxon>Candidatus Dormiibacterota</taxon>
        <taxon>Candidatus Dormibacteria</taxon>
        <taxon>Candidatus Aeolococcales</taxon>
        <taxon>Candidatus Aeolococcaceae</taxon>
        <taxon>Candidatus Amunia</taxon>
    </lineage>
</organism>
<dbReference type="PANTHER" id="PTHR43066:SF11">
    <property type="entry name" value="PEPTIDASE S54 RHOMBOID DOMAIN-CONTAINING PROTEIN"/>
    <property type="match status" value="1"/>
</dbReference>
<protein>
    <submittedName>
        <fullName evidence="7">Rhomboid family intramembrane serine protease</fullName>
    </submittedName>
</protein>
<keyword evidence="7" id="KW-0378">Hydrolase</keyword>
<dbReference type="GO" id="GO:0006508">
    <property type="term" value="P:proteolysis"/>
    <property type="evidence" value="ECO:0007669"/>
    <property type="project" value="UniProtKB-KW"/>
</dbReference>
<feature type="transmembrane region" description="Helical" evidence="5">
    <location>
        <begin position="288"/>
        <end position="308"/>
    </location>
</feature>
<dbReference type="GO" id="GO:0004252">
    <property type="term" value="F:serine-type endopeptidase activity"/>
    <property type="evidence" value="ECO:0007669"/>
    <property type="project" value="InterPro"/>
</dbReference>
<dbReference type="Pfam" id="PF01694">
    <property type="entry name" value="Rhomboid"/>
    <property type="match status" value="1"/>
</dbReference>
<feature type="transmembrane region" description="Helical" evidence="5">
    <location>
        <begin position="257"/>
        <end position="276"/>
    </location>
</feature>
<comment type="subcellular location">
    <subcellularLocation>
        <location evidence="1">Membrane</location>
        <topology evidence="1">Multi-pass membrane protein</topology>
    </subcellularLocation>
</comment>
<feature type="transmembrane region" description="Helical" evidence="5">
    <location>
        <begin position="354"/>
        <end position="370"/>
    </location>
</feature>
<reference evidence="7 8" key="1">
    <citation type="submission" date="2020-10" db="EMBL/GenBank/DDBJ databases">
        <title>Ca. Dormibacterota MAGs.</title>
        <authorList>
            <person name="Montgomery K."/>
        </authorList>
    </citation>
    <scope>NUCLEOTIDE SEQUENCE [LARGE SCALE GENOMIC DNA]</scope>
    <source>
        <strain evidence="7">Mitchell_Peninsula_5</strain>
    </source>
</reference>